<dbReference type="InterPro" id="IPR013216">
    <property type="entry name" value="Methyltransf_11"/>
</dbReference>
<dbReference type="GO" id="GO:0032259">
    <property type="term" value="P:methylation"/>
    <property type="evidence" value="ECO:0007669"/>
    <property type="project" value="UniProtKB-KW"/>
</dbReference>
<keyword evidence="3" id="KW-0489">Methyltransferase</keyword>
<comment type="caution">
    <text evidence="3">The sequence shown here is derived from an EMBL/GenBank/DDBJ whole genome shotgun (WGS) entry which is preliminary data.</text>
</comment>
<dbReference type="Proteomes" id="UP000076881">
    <property type="component" value="Unassembled WGS sequence"/>
</dbReference>
<evidence type="ECO:0000313" key="3">
    <source>
        <dbReference type="EMBL" id="OAA63223.1"/>
    </source>
</evidence>
<dbReference type="InterPro" id="IPR029063">
    <property type="entry name" value="SAM-dependent_MTases_sf"/>
</dbReference>
<dbReference type="Gene3D" id="3.40.50.150">
    <property type="entry name" value="Vaccinia Virus protein VP39"/>
    <property type="match status" value="1"/>
</dbReference>
<dbReference type="Pfam" id="PF08241">
    <property type="entry name" value="Methyltransf_11"/>
    <property type="match status" value="1"/>
</dbReference>
<keyword evidence="1" id="KW-1133">Transmembrane helix</keyword>
<dbReference type="STRING" id="1081108.A0A167W1L3"/>
<feature type="transmembrane region" description="Helical" evidence="1">
    <location>
        <begin position="155"/>
        <end position="176"/>
    </location>
</feature>
<protein>
    <submittedName>
        <fullName evidence="3">Methyltransferase type 11</fullName>
    </submittedName>
</protein>
<dbReference type="PANTHER" id="PTHR43861">
    <property type="entry name" value="TRANS-ACONITATE 2-METHYLTRANSFERASE-RELATED"/>
    <property type="match status" value="1"/>
</dbReference>
<reference evidence="3 4" key="1">
    <citation type="journal article" date="2016" name="Genome Biol. Evol.">
        <title>Divergent and convergent evolution of fungal pathogenicity.</title>
        <authorList>
            <person name="Shang Y."/>
            <person name="Xiao G."/>
            <person name="Zheng P."/>
            <person name="Cen K."/>
            <person name="Zhan S."/>
            <person name="Wang C."/>
        </authorList>
    </citation>
    <scope>NUCLEOTIDE SEQUENCE [LARGE SCALE GENOMIC DNA]</scope>
    <source>
        <strain evidence="3 4">RCEF 1005</strain>
    </source>
</reference>
<evidence type="ECO:0000313" key="4">
    <source>
        <dbReference type="Proteomes" id="UP000076881"/>
    </source>
</evidence>
<name>A0A167W1L3_CORDF</name>
<organism evidence="3 4">
    <name type="scientific">Akanthomyces lecanii RCEF 1005</name>
    <dbReference type="NCBI Taxonomy" id="1081108"/>
    <lineage>
        <taxon>Eukaryota</taxon>
        <taxon>Fungi</taxon>
        <taxon>Dikarya</taxon>
        <taxon>Ascomycota</taxon>
        <taxon>Pezizomycotina</taxon>
        <taxon>Sordariomycetes</taxon>
        <taxon>Hypocreomycetidae</taxon>
        <taxon>Hypocreales</taxon>
        <taxon>Cordycipitaceae</taxon>
        <taxon>Akanthomyces</taxon>
        <taxon>Cordyceps confragosa</taxon>
    </lineage>
</organism>
<sequence length="204" mass="23502">MAGHKLQVTGIDVMDHHLDKARQNVARSGSLKDYIRVERMDFHHLERLKRESFDGVYTMETLAHATDAEQALKSFHQILRPGGRIVLHEYEHDHISKTTIAPDVLRAMAQLTQYAAVPTWGKASRGYFKDSLLRVGFEDVQIKDYSDNVRPMLRLFWLMAIIPNFFVQLFGLQAHFSNTIAGAYAYKGQKHWRYISISATKPEE</sequence>
<evidence type="ECO:0000259" key="2">
    <source>
        <dbReference type="Pfam" id="PF08241"/>
    </source>
</evidence>
<keyword evidence="4" id="KW-1185">Reference proteome</keyword>
<evidence type="ECO:0000256" key="1">
    <source>
        <dbReference type="SAM" id="Phobius"/>
    </source>
</evidence>
<proteinExistence type="predicted"/>
<dbReference type="CDD" id="cd02440">
    <property type="entry name" value="AdoMet_MTases"/>
    <property type="match status" value="1"/>
</dbReference>
<dbReference type="OrthoDB" id="540004at2759"/>
<keyword evidence="1" id="KW-0812">Transmembrane</keyword>
<dbReference type="EMBL" id="AZHF01000016">
    <property type="protein sequence ID" value="OAA63223.1"/>
    <property type="molecule type" value="Genomic_DNA"/>
</dbReference>
<keyword evidence="1" id="KW-0472">Membrane</keyword>
<accession>A0A167W1L3</accession>
<dbReference type="GO" id="GO:0008757">
    <property type="term" value="F:S-adenosylmethionine-dependent methyltransferase activity"/>
    <property type="evidence" value="ECO:0007669"/>
    <property type="project" value="InterPro"/>
</dbReference>
<feature type="domain" description="Methyltransferase type 11" evidence="2">
    <location>
        <begin position="6"/>
        <end position="87"/>
    </location>
</feature>
<dbReference type="SUPFAM" id="SSF53335">
    <property type="entry name" value="S-adenosyl-L-methionine-dependent methyltransferases"/>
    <property type="match status" value="1"/>
</dbReference>
<keyword evidence="3" id="KW-0808">Transferase</keyword>
<dbReference type="AlphaFoldDB" id="A0A167W1L3"/>
<gene>
    <name evidence="3" type="ORF">LEL_10688</name>
</gene>
<dbReference type="PANTHER" id="PTHR43861:SF1">
    <property type="entry name" value="TRANS-ACONITATE 2-METHYLTRANSFERASE"/>
    <property type="match status" value="1"/>
</dbReference>